<evidence type="ECO:0000313" key="1">
    <source>
        <dbReference type="EMBL" id="KAJ9666733.1"/>
    </source>
</evidence>
<sequence length="548" mass="61397">MYYLPPLRRFLLPSFICLILLIIYKSSLRPAIIHLPLQIYHSPQPSPPGARVRYPPFKQQLLNSTSAFQSFNQTPLRHSKYFEPLLQCDLAPNRFTGHIRLPHPIYKISMVPAGPPEDARVFWNPTVMSLPYWSPNQYLLVSRIVTDGTYQENVICEANICHPNTTDLRPGDQLCSEDDLTHLGGAVGMRCATTPLRLSVPPTPAKQCLGSMAPYTSIPGFHDPRIFYDGRGAPLMILNTQSRYACFGLWLIDLRALYPPLEGLLASSPSFPSLGPLASYPSLTELTRNPPETRGAMEKNWVVFGQEEEGYISYELTPRRRTFAKLMGAGYTSLNLTDPAEVSCLFDDPALDTTGIDGKTHRPTWHQSTNSLQLMLCRRRDPACVPGAENTVFVTVVHRKHLNAYGLPLRYERYVVVWTAHPPFSMVGVSRYPILFANETVAGWTARENWDDGHGGAPFGNYTLGKRGHSTQGKRDSGSMREMWASFTYTVSIAWAWDVRNRVEVRDKNLGYLDDEVVVGIGIADGGQGFVQVPVRELVGCLRACPVR</sequence>
<comment type="caution">
    <text evidence="1">The sequence shown here is derived from an EMBL/GenBank/DDBJ whole genome shotgun (WGS) entry which is preliminary data.</text>
</comment>
<protein>
    <submittedName>
        <fullName evidence="1">Uncharacterized protein</fullName>
    </submittedName>
</protein>
<gene>
    <name evidence="1" type="ORF">H2201_003137</name>
</gene>
<evidence type="ECO:0000313" key="2">
    <source>
        <dbReference type="Proteomes" id="UP001172684"/>
    </source>
</evidence>
<name>A0ABQ9NXR5_9PEZI</name>
<organism evidence="1 2">
    <name type="scientific">Coniosporium apollinis</name>
    <dbReference type="NCBI Taxonomy" id="61459"/>
    <lineage>
        <taxon>Eukaryota</taxon>
        <taxon>Fungi</taxon>
        <taxon>Dikarya</taxon>
        <taxon>Ascomycota</taxon>
        <taxon>Pezizomycotina</taxon>
        <taxon>Dothideomycetes</taxon>
        <taxon>Dothideomycetes incertae sedis</taxon>
        <taxon>Coniosporium</taxon>
    </lineage>
</organism>
<dbReference type="Proteomes" id="UP001172684">
    <property type="component" value="Unassembled WGS sequence"/>
</dbReference>
<accession>A0ABQ9NXR5</accession>
<proteinExistence type="predicted"/>
<reference evidence="1" key="1">
    <citation type="submission" date="2022-10" db="EMBL/GenBank/DDBJ databases">
        <title>Culturing micro-colonial fungi from biological soil crusts in the Mojave desert and describing Neophaeococcomyces mojavensis, and introducing the new genera and species Taxawa tesnikishii.</title>
        <authorList>
            <person name="Kurbessoian T."/>
            <person name="Stajich J.E."/>
        </authorList>
    </citation>
    <scope>NUCLEOTIDE SEQUENCE</scope>
    <source>
        <strain evidence="1">TK_1</strain>
    </source>
</reference>
<keyword evidence="2" id="KW-1185">Reference proteome</keyword>
<dbReference type="EMBL" id="JAPDRL010000017">
    <property type="protein sequence ID" value="KAJ9666733.1"/>
    <property type="molecule type" value="Genomic_DNA"/>
</dbReference>